<feature type="compositionally biased region" description="Basic residues" evidence="1">
    <location>
        <begin position="305"/>
        <end position="316"/>
    </location>
</feature>
<keyword evidence="2" id="KW-0812">Transmembrane</keyword>
<feature type="region of interest" description="Disordered" evidence="1">
    <location>
        <begin position="207"/>
        <end position="227"/>
    </location>
</feature>
<comment type="caution">
    <text evidence="3">The sequence shown here is derived from an EMBL/GenBank/DDBJ whole genome shotgun (WGS) entry which is preliminary data.</text>
</comment>
<sequence length="345" mass="37127">MSFSFSARPRSTCISYSQPSSLVNFHSPYNMISAIFDGAAHVTVAGCLGAFFFKQTVVDRTSKAVKEAENITAGLVISEFCISVAVLVLASTKTARILLSKDAQPPPKHNLAELNVHLICNDTTNFSIATESISSNPMATEPCSTSPLASISSNPIANDSYSTSPSTTCSTLCTPLLPISPVQNAKRLSADSDTTLVDHDDDFVKDFSDTDLSQESTFPEDDGDFSGGSQLPGTKALTIDDSSGPSQWMQLQPIILKDSHRTTSTATDVSPLMNASTQTTTTLSLGSIPPQVVTPRLKPPDTKRHQNFRPGRHKHESRSTRLAAVRDSIERAHAKQLEHTTMIGK</sequence>
<name>A0A9P6ZNG7_9AGAM</name>
<dbReference type="EMBL" id="JABBWD010000047">
    <property type="protein sequence ID" value="KAG1773595.1"/>
    <property type="molecule type" value="Genomic_DNA"/>
</dbReference>
<accession>A0A9P6ZNG7</accession>
<evidence type="ECO:0000256" key="2">
    <source>
        <dbReference type="SAM" id="Phobius"/>
    </source>
</evidence>
<feature type="transmembrane region" description="Helical" evidence="2">
    <location>
        <begin position="73"/>
        <end position="91"/>
    </location>
</feature>
<proteinExistence type="predicted"/>
<reference evidence="3" key="1">
    <citation type="journal article" date="2020" name="New Phytol.">
        <title>Comparative genomics reveals dynamic genome evolution in host specialist ectomycorrhizal fungi.</title>
        <authorList>
            <person name="Lofgren L.A."/>
            <person name="Nguyen N.H."/>
            <person name="Vilgalys R."/>
            <person name="Ruytinx J."/>
            <person name="Liao H.L."/>
            <person name="Branco S."/>
            <person name="Kuo A."/>
            <person name="LaButti K."/>
            <person name="Lipzen A."/>
            <person name="Andreopoulos W."/>
            <person name="Pangilinan J."/>
            <person name="Riley R."/>
            <person name="Hundley H."/>
            <person name="Na H."/>
            <person name="Barry K."/>
            <person name="Grigoriev I.V."/>
            <person name="Stajich J.E."/>
            <person name="Kennedy P.G."/>
        </authorList>
    </citation>
    <scope>NUCLEOTIDE SEQUENCE</scope>
    <source>
        <strain evidence="3">DOB743</strain>
    </source>
</reference>
<keyword evidence="4" id="KW-1185">Reference proteome</keyword>
<keyword evidence="2" id="KW-0472">Membrane</keyword>
<dbReference type="OrthoDB" id="2692730at2759"/>
<organism evidence="3 4">
    <name type="scientific">Suillus placidus</name>
    <dbReference type="NCBI Taxonomy" id="48579"/>
    <lineage>
        <taxon>Eukaryota</taxon>
        <taxon>Fungi</taxon>
        <taxon>Dikarya</taxon>
        <taxon>Basidiomycota</taxon>
        <taxon>Agaricomycotina</taxon>
        <taxon>Agaricomycetes</taxon>
        <taxon>Agaricomycetidae</taxon>
        <taxon>Boletales</taxon>
        <taxon>Suillineae</taxon>
        <taxon>Suillaceae</taxon>
        <taxon>Suillus</taxon>
    </lineage>
</organism>
<evidence type="ECO:0000313" key="4">
    <source>
        <dbReference type="Proteomes" id="UP000714275"/>
    </source>
</evidence>
<feature type="region of interest" description="Disordered" evidence="1">
    <location>
        <begin position="281"/>
        <end position="323"/>
    </location>
</feature>
<feature type="transmembrane region" description="Helical" evidence="2">
    <location>
        <begin position="31"/>
        <end position="53"/>
    </location>
</feature>
<evidence type="ECO:0000313" key="3">
    <source>
        <dbReference type="EMBL" id="KAG1773595.1"/>
    </source>
</evidence>
<keyword evidence="2" id="KW-1133">Transmembrane helix</keyword>
<protein>
    <submittedName>
        <fullName evidence="3">Uncharacterized protein</fullName>
    </submittedName>
</protein>
<dbReference type="Proteomes" id="UP000714275">
    <property type="component" value="Unassembled WGS sequence"/>
</dbReference>
<evidence type="ECO:0000256" key="1">
    <source>
        <dbReference type="SAM" id="MobiDB-lite"/>
    </source>
</evidence>
<dbReference type="AlphaFoldDB" id="A0A9P6ZNG7"/>
<gene>
    <name evidence="3" type="ORF">EV702DRAFT_565997</name>
</gene>